<dbReference type="EMBL" id="JBHSAV010000023">
    <property type="protein sequence ID" value="MFC3976152.1"/>
    <property type="molecule type" value="Genomic_DNA"/>
</dbReference>
<comment type="caution">
    <text evidence="1">The sequence shown here is derived from an EMBL/GenBank/DDBJ whole genome shotgun (WGS) entry which is preliminary data.</text>
</comment>
<proteinExistence type="predicted"/>
<protein>
    <submittedName>
        <fullName evidence="1">Uncharacterized protein</fullName>
    </submittedName>
</protein>
<evidence type="ECO:0000313" key="1">
    <source>
        <dbReference type="EMBL" id="MFC3976152.1"/>
    </source>
</evidence>
<reference evidence="2" key="1">
    <citation type="journal article" date="2019" name="Int. J. Syst. Evol. Microbiol.">
        <title>The Global Catalogue of Microorganisms (GCM) 10K type strain sequencing project: providing services to taxonomists for standard genome sequencing and annotation.</title>
        <authorList>
            <consortium name="The Broad Institute Genomics Platform"/>
            <consortium name="The Broad Institute Genome Sequencing Center for Infectious Disease"/>
            <person name="Wu L."/>
            <person name="Ma J."/>
        </authorList>
    </citation>
    <scope>NUCLEOTIDE SEQUENCE [LARGE SCALE GENOMIC DNA]</scope>
    <source>
        <strain evidence="2">CECT 8551</strain>
    </source>
</reference>
<organism evidence="1 2">
    <name type="scientific">Belliella kenyensis</name>
    <dbReference type="NCBI Taxonomy" id="1472724"/>
    <lineage>
        <taxon>Bacteria</taxon>
        <taxon>Pseudomonadati</taxon>
        <taxon>Bacteroidota</taxon>
        <taxon>Cytophagia</taxon>
        <taxon>Cytophagales</taxon>
        <taxon>Cyclobacteriaceae</taxon>
        <taxon>Belliella</taxon>
    </lineage>
</organism>
<dbReference type="Proteomes" id="UP001595766">
    <property type="component" value="Unassembled WGS sequence"/>
</dbReference>
<keyword evidence="2" id="KW-1185">Reference proteome</keyword>
<evidence type="ECO:0000313" key="2">
    <source>
        <dbReference type="Proteomes" id="UP001595766"/>
    </source>
</evidence>
<sequence>MQEVWTFGIDPKEEFKTNEDLIKKQVELNQKELGIMLSYYYKSQGAVVEQVKFISTMASMEDNTAKVMLGFAVIHFNACLNIHDQKQERIEIQVKVVENEITFIGPEIMERGMDEI</sequence>
<name>A0ABV8EIN2_9BACT</name>
<dbReference type="RefSeq" id="WP_241290684.1">
    <property type="nucleotide sequence ID" value="NZ_JAKZGR010000001.1"/>
</dbReference>
<gene>
    <name evidence="1" type="ORF">ACFOUP_07175</name>
</gene>
<accession>A0ABV8EIN2</accession>